<evidence type="ECO:0000256" key="8">
    <source>
        <dbReference type="ARBA" id="ARBA00023136"/>
    </source>
</evidence>
<sequence length="450" mass="48369">MSAETMSPAEAPRHSYAGFLKNNIREYGMLISLIVIMLYFQFATDGRLFQPDNLTNIVQQRGYIVVMALGMLMIIVAGHIDLSVGWLCGFLGAVAAILMVDHGVPWYLAVLATLVFGGMVGAVQGYAVAYLHIPSFIVTLAGMLIFRGLTLYVLGGRNVGPFPPELATLLTGFFPDLSGRMADPIAPHLETLRLVVAPYALAAVEAWNRLTESASLLPKIEWTPVLTRQETTGDISSTSLGIATVVVAMMLANAFAARVKLVRQDMQTEPFVFFLLKTLAIAGMLFYLAYLFATYRGLPNVFVIMGLLIALYSFVTTRTTVGRRVYALGGNEKAAKLSGINTERLVFLAFVNMGVLSALAGMMFATRLGWATPKSGDGFELDVIAACFIGGASASGGVGTVLGAVIGAFIMGVMNNGMSMMGIGIDWQFIIKGSVLFLAVFLDVYNKKKG</sequence>
<gene>
    <name evidence="12" type="ORF">ABB55_22295</name>
</gene>
<dbReference type="RefSeq" id="WP_054360786.1">
    <property type="nucleotide sequence ID" value="NZ_LJYW01000001.1"/>
</dbReference>
<dbReference type="GO" id="GO:0005886">
    <property type="term" value="C:plasma membrane"/>
    <property type="evidence" value="ECO:0007669"/>
    <property type="project" value="UniProtKB-SubCell"/>
</dbReference>
<comment type="function">
    <text evidence="9">Part of the binding-protein-dependent transport system for D-xylose. Probably responsible for the translocation of the substrate across the membrane.</text>
</comment>
<dbReference type="PANTHER" id="PTHR32196:SF32">
    <property type="entry name" value="XYLOSE TRANSPORT SYSTEM PERMEASE PROTEIN XYLH"/>
    <property type="match status" value="1"/>
</dbReference>
<feature type="transmembrane region" description="Helical" evidence="11">
    <location>
        <begin position="425"/>
        <end position="445"/>
    </location>
</feature>
<keyword evidence="7 11" id="KW-1133">Transmembrane helix</keyword>
<reference evidence="12 13" key="2">
    <citation type="submission" date="2015-10" db="EMBL/GenBank/DDBJ databases">
        <title>Draft Genome Sequence of Prosthecomicrobium hirschii ATCC 27832.</title>
        <authorList>
            <person name="Daniel J."/>
            <person name="Givan S.A."/>
            <person name="Brun Y.V."/>
            <person name="Brown P.J."/>
        </authorList>
    </citation>
    <scope>NUCLEOTIDE SEQUENCE [LARGE SCALE GENOMIC DNA]</scope>
    <source>
        <strain evidence="12 13">16</strain>
    </source>
</reference>
<evidence type="ECO:0000256" key="9">
    <source>
        <dbReference type="ARBA" id="ARBA00035611"/>
    </source>
</evidence>
<evidence type="ECO:0000256" key="1">
    <source>
        <dbReference type="ARBA" id="ARBA00004651"/>
    </source>
</evidence>
<dbReference type="AlphaFoldDB" id="A0A0P6VUC5"/>
<dbReference type="GO" id="GO:0022857">
    <property type="term" value="F:transmembrane transporter activity"/>
    <property type="evidence" value="ECO:0007669"/>
    <property type="project" value="InterPro"/>
</dbReference>
<feature type="transmembrane region" description="Helical" evidence="11">
    <location>
        <begin position="24"/>
        <end position="42"/>
    </location>
</feature>
<dbReference type="EMBL" id="LJYW01000001">
    <property type="protein sequence ID" value="KPL54619.1"/>
    <property type="molecule type" value="Genomic_DNA"/>
</dbReference>
<dbReference type="InterPro" id="IPR001851">
    <property type="entry name" value="ABC_transp_permease"/>
</dbReference>
<feature type="transmembrane region" description="Helical" evidence="11">
    <location>
        <begin position="136"/>
        <end position="155"/>
    </location>
</feature>
<organism evidence="12 13">
    <name type="scientific">Prosthecodimorpha hirschii</name>
    <dbReference type="NCBI Taxonomy" id="665126"/>
    <lineage>
        <taxon>Bacteria</taxon>
        <taxon>Pseudomonadati</taxon>
        <taxon>Pseudomonadota</taxon>
        <taxon>Alphaproteobacteria</taxon>
        <taxon>Hyphomicrobiales</taxon>
        <taxon>Ancalomicrobiaceae</taxon>
        <taxon>Prosthecodimorpha</taxon>
    </lineage>
</organism>
<feature type="transmembrane region" description="Helical" evidence="11">
    <location>
        <begin position="271"/>
        <end position="292"/>
    </location>
</feature>
<feature type="transmembrane region" description="Helical" evidence="11">
    <location>
        <begin position="106"/>
        <end position="129"/>
    </location>
</feature>
<comment type="caution">
    <text evidence="12">The sequence shown here is derived from an EMBL/GenBank/DDBJ whole genome shotgun (WGS) entry which is preliminary data.</text>
</comment>
<dbReference type="CDD" id="cd06579">
    <property type="entry name" value="TM_PBP1_transp_AraH_like"/>
    <property type="match status" value="1"/>
</dbReference>
<dbReference type="Pfam" id="PF02653">
    <property type="entry name" value="BPD_transp_2"/>
    <property type="match status" value="2"/>
</dbReference>
<keyword evidence="5" id="KW-0762">Sugar transport</keyword>
<feature type="transmembrane region" description="Helical" evidence="11">
    <location>
        <begin position="345"/>
        <end position="363"/>
    </location>
</feature>
<dbReference type="Proteomes" id="UP000048984">
    <property type="component" value="Unassembled WGS sequence"/>
</dbReference>
<keyword evidence="6 11" id="KW-0812">Transmembrane</keyword>
<evidence type="ECO:0000256" key="2">
    <source>
        <dbReference type="ARBA" id="ARBA00022448"/>
    </source>
</evidence>
<evidence type="ECO:0000256" key="11">
    <source>
        <dbReference type="SAM" id="Phobius"/>
    </source>
</evidence>
<evidence type="ECO:0000256" key="6">
    <source>
        <dbReference type="ARBA" id="ARBA00022692"/>
    </source>
</evidence>
<comment type="subcellular location">
    <subcellularLocation>
        <location evidence="1">Cell membrane</location>
        <topology evidence="1">Multi-pass membrane protein</topology>
    </subcellularLocation>
</comment>
<accession>A0A0P6VUC5</accession>
<keyword evidence="8 11" id="KW-0472">Membrane</keyword>
<protein>
    <recommendedName>
        <fullName evidence="10">Xylose transport system permease protein XylH</fullName>
    </recommendedName>
</protein>
<evidence type="ECO:0000256" key="4">
    <source>
        <dbReference type="ARBA" id="ARBA00022519"/>
    </source>
</evidence>
<name>A0A0P6VUC5_9HYPH</name>
<keyword evidence="3" id="KW-1003">Cell membrane</keyword>
<evidence type="ECO:0000256" key="10">
    <source>
        <dbReference type="ARBA" id="ARBA00035686"/>
    </source>
</evidence>
<dbReference type="PANTHER" id="PTHR32196">
    <property type="entry name" value="ABC TRANSPORTER PERMEASE PROTEIN YPHD-RELATED-RELATED"/>
    <property type="match status" value="1"/>
</dbReference>
<evidence type="ECO:0000313" key="12">
    <source>
        <dbReference type="EMBL" id="KPL54619.1"/>
    </source>
</evidence>
<keyword evidence="2" id="KW-0813">Transport</keyword>
<feature type="transmembrane region" description="Helical" evidence="11">
    <location>
        <begin position="298"/>
        <end position="315"/>
    </location>
</feature>
<evidence type="ECO:0000256" key="3">
    <source>
        <dbReference type="ARBA" id="ARBA00022475"/>
    </source>
</evidence>
<feature type="transmembrane region" description="Helical" evidence="11">
    <location>
        <begin position="62"/>
        <end position="77"/>
    </location>
</feature>
<keyword evidence="4" id="KW-0997">Cell inner membrane</keyword>
<feature type="transmembrane region" description="Helical" evidence="11">
    <location>
        <begin position="383"/>
        <end position="413"/>
    </location>
</feature>
<evidence type="ECO:0000256" key="7">
    <source>
        <dbReference type="ARBA" id="ARBA00022989"/>
    </source>
</evidence>
<keyword evidence="13" id="KW-1185">Reference proteome</keyword>
<reference evidence="12 13" key="1">
    <citation type="submission" date="2015-09" db="EMBL/GenBank/DDBJ databases">
        <authorList>
            <person name="Jackson K.R."/>
            <person name="Lunt B.L."/>
            <person name="Fisher J.N.B."/>
            <person name="Gardner A.V."/>
            <person name="Bailey M.E."/>
            <person name="Deus L.M."/>
            <person name="Earl A.S."/>
            <person name="Gibby P.D."/>
            <person name="Hartmann K.A."/>
            <person name="Liu J.E."/>
            <person name="Manci A.M."/>
            <person name="Nielsen D.A."/>
            <person name="Solomon M.B."/>
            <person name="Breakwell D.P."/>
            <person name="Burnett S.H."/>
            <person name="Grose J.H."/>
        </authorList>
    </citation>
    <scope>NUCLEOTIDE SEQUENCE [LARGE SCALE GENOMIC DNA]</scope>
    <source>
        <strain evidence="12 13">16</strain>
    </source>
</reference>
<feature type="transmembrane region" description="Helical" evidence="11">
    <location>
        <begin position="240"/>
        <end position="259"/>
    </location>
</feature>
<dbReference type="STRING" id="665126.ABB55_22295"/>
<proteinExistence type="predicted"/>
<evidence type="ECO:0000256" key="5">
    <source>
        <dbReference type="ARBA" id="ARBA00022597"/>
    </source>
</evidence>
<evidence type="ECO:0000313" key="13">
    <source>
        <dbReference type="Proteomes" id="UP000048984"/>
    </source>
</evidence>